<proteinExistence type="inferred from homology"/>
<gene>
    <name evidence="3" type="ORF">MTCD1_01281</name>
</gene>
<reference evidence="3 4" key="1">
    <citation type="submission" date="2017-06" db="EMBL/GenBank/DDBJ databases">
        <title>Whole Genome Sequences of Colwellia marinimaniae MTCD1.</title>
        <authorList>
            <person name="Kusumoto H."/>
            <person name="Inoue M."/>
            <person name="Tanikawa K."/>
            <person name="Maeji H."/>
            <person name="Cameron J.H."/>
            <person name="Bartlett D.H."/>
        </authorList>
    </citation>
    <scope>NUCLEOTIDE SEQUENCE [LARGE SCALE GENOMIC DNA]</scope>
    <source>
        <strain evidence="3 4">MTCD1</strain>
    </source>
</reference>
<dbReference type="SUPFAM" id="SSF54637">
    <property type="entry name" value="Thioesterase/thiol ester dehydrase-isomerase"/>
    <property type="match status" value="1"/>
</dbReference>
<dbReference type="PANTHER" id="PTHR31793:SF27">
    <property type="entry name" value="NOVEL THIOESTERASE SUPERFAMILY DOMAIN AND SAPOSIN A-TYPE DOMAIN CONTAINING PROTEIN (0610012H03RIK)"/>
    <property type="match status" value="1"/>
</dbReference>
<keyword evidence="4" id="KW-1185">Reference proteome</keyword>
<dbReference type="InterPro" id="IPR050563">
    <property type="entry name" value="4-hydroxybenzoyl-CoA_TE"/>
</dbReference>
<dbReference type="RefSeq" id="WP_057179783.1">
    <property type="nucleotide sequence ID" value="NZ_BDQM01000007.1"/>
</dbReference>
<evidence type="ECO:0000313" key="3">
    <source>
        <dbReference type="EMBL" id="GAW95678.1"/>
    </source>
</evidence>
<dbReference type="CDD" id="cd00586">
    <property type="entry name" value="4HBT"/>
    <property type="match status" value="1"/>
</dbReference>
<comment type="similarity">
    <text evidence="1">Belongs to the 4-hydroxybenzoyl-CoA thioesterase family.</text>
</comment>
<dbReference type="EMBL" id="BDQM01000007">
    <property type="protein sequence ID" value="GAW95678.1"/>
    <property type="molecule type" value="Genomic_DNA"/>
</dbReference>
<protein>
    <submittedName>
        <fullName evidence="3">Thioesterase</fullName>
    </submittedName>
</protein>
<dbReference type="Gene3D" id="3.10.129.10">
    <property type="entry name" value="Hotdog Thioesterase"/>
    <property type="match status" value="1"/>
</dbReference>
<organism evidence="3 4">
    <name type="scientific">Colwellia marinimaniae</name>
    <dbReference type="NCBI Taxonomy" id="1513592"/>
    <lineage>
        <taxon>Bacteria</taxon>
        <taxon>Pseudomonadati</taxon>
        <taxon>Pseudomonadota</taxon>
        <taxon>Gammaproteobacteria</taxon>
        <taxon>Alteromonadales</taxon>
        <taxon>Colwelliaceae</taxon>
        <taxon>Colwellia</taxon>
    </lineage>
</organism>
<dbReference type="InterPro" id="IPR029069">
    <property type="entry name" value="HotDog_dom_sf"/>
</dbReference>
<evidence type="ECO:0000313" key="4">
    <source>
        <dbReference type="Proteomes" id="UP000197068"/>
    </source>
</evidence>
<sequence length="134" mass="15418">MFSEKMMPHFSDTDALGHINNTKPPVWFEGARAAIFKFFTPDLDPKKWQLIIAKIEVSYHGQLFYGQEIEIKTYISRIGGASFDVYQELWQHGEKCVSGTATMINYDYKAQRSKKITDDIRAQLAEHLIENKAA</sequence>
<dbReference type="Pfam" id="PF13279">
    <property type="entry name" value="4HBT_2"/>
    <property type="match status" value="1"/>
</dbReference>
<evidence type="ECO:0000256" key="1">
    <source>
        <dbReference type="ARBA" id="ARBA00005953"/>
    </source>
</evidence>
<comment type="caution">
    <text evidence="3">The sequence shown here is derived from an EMBL/GenBank/DDBJ whole genome shotgun (WGS) entry which is preliminary data.</text>
</comment>
<dbReference type="Proteomes" id="UP000197068">
    <property type="component" value="Unassembled WGS sequence"/>
</dbReference>
<accession>A0ABQ0MTH9</accession>
<dbReference type="PANTHER" id="PTHR31793">
    <property type="entry name" value="4-HYDROXYBENZOYL-COA THIOESTERASE FAMILY MEMBER"/>
    <property type="match status" value="1"/>
</dbReference>
<keyword evidence="2" id="KW-0378">Hydrolase</keyword>
<evidence type="ECO:0000256" key="2">
    <source>
        <dbReference type="ARBA" id="ARBA00022801"/>
    </source>
</evidence>
<name>A0ABQ0MTH9_9GAMM</name>